<dbReference type="GO" id="GO:1904679">
    <property type="term" value="P:myo-inositol import across plasma membrane"/>
    <property type="evidence" value="ECO:0007669"/>
    <property type="project" value="TreeGrafter"/>
</dbReference>
<dbReference type="PRINTS" id="PR00171">
    <property type="entry name" value="SUGRTRNSPORT"/>
</dbReference>
<dbReference type="InterPro" id="IPR003663">
    <property type="entry name" value="Sugar/inositol_transpt"/>
</dbReference>
<evidence type="ECO:0000256" key="2">
    <source>
        <dbReference type="ARBA" id="ARBA00010992"/>
    </source>
</evidence>
<dbReference type="SUPFAM" id="SSF103473">
    <property type="entry name" value="MFS general substrate transporter"/>
    <property type="match status" value="1"/>
</dbReference>
<protein>
    <recommendedName>
        <fullName evidence="10">Major facilitator superfamily (MFS) profile domain-containing protein</fullName>
    </recommendedName>
</protein>
<feature type="transmembrane region" description="Helical" evidence="9">
    <location>
        <begin position="171"/>
        <end position="194"/>
    </location>
</feature>
<dbReference type="OrthoDB" id="6339427at2759"/>
<dbReference type="InterPro" id="IPR005828">
    <property type="entry name" value="MFS_sugar_transport-like"/>
</dbReference>
<name>A0A1E3B1G7_ASPCR</name>
<dbReference type="Pfam" id="PF00083">
    <property type="entry name" value="Sugar_tr"/>
    <property type="match status" value="1"/>
</dbReference>
<dbReference type="GO" id="GO:0005366">
    <property type="term" value="F:myo-inositol:proton symporter activity"/>
    <property type="evidence" value="ECO:0007669"/>
    <property type="project" value="TreeGrafter"/>
</dbReference>
<dbReference type="PANTHER" id="PTHR48020">
    <property type="entry name" value="PROTON MYO-INOSITOL COTRANSPORTER"/>
    <property type="match status" value="1"/>
</dbReference>
<feature type="transmembrane region" description="Helical" evidence="9">
    <location>
        <begin position="328"/>
        <end position="348"/>
    </location>
</feature>
<keyword evidence="12" id="KW-1185">Reference proteome</keyword>
<keyword evidence="5 9" id="KW-1133">Transmembrane helix</keyword>
<dbReference type="PROSITE" id="PS50850">
    <property type="entry name" value="MFS"/>
    <property type="match status" value="1"/>
</dbReference>
<accession>A0A1E3B1G7</accession>
<reference evidence="11 12" key="1">
    <citation type="journal article" date="2016" name="BMC Genomics">
        <title>Comparative genomic and transcriptomic analyses of the Fuzhuan brick tea-fermentation fungus Aspergillus cristatus.</title>
        <authorList>
            <person name="Ge Y."/>
            <person name="Wang Y."/>
            <person name="Liu Y."/>
            <person name="Tan Y."/>
            <person name="Ren X."/>
            <person name="Zhang X."/>
            <person name="Hyde K.D."/>
            <person name="Liu Y."/>
            <person name="Liu Z."/>
        </authorList>
    </citation>
    <scope>NUCLEOTIDE SEQUENCE [LARGE SCALE GENOMIC DNA]</scope>
    <source>
        <strain evidence="11 12">GZAAS20.1005</strain>
    </source>
</reference>
<dbReference type="PROSITE" id="PS00217">
    <property type="entry name" value="SUGAR_TRANSPORT_2"/>
    <property type="match status" value="1"/>
</dbReference>
<comment type="subcellular location">
    <subcellularLocation>
        <location evidence="1">Membrane</location>
        <topology evidence="1">Multi-pass membrane protein</topology>
    </subcellularLocation>
</comment>
<evidence type="ECO:0000256" key="8">
    <source>
        <dbReference type="RuleBase" id="RU003346"/>
    </source>
</evidence>
<keyword evidence="3 8" id="KW-0813">Transport</keyword>
<dbReference type="InterPro" id="IPR005829">
    <property type="entry name" value="Sugar_transporter_CS"/>
</dbReference>
<dbReference type="InterPro" id="IPR020846">
    <property type="entry name" value="MFS_dom"/>
</dbReference>
<evidence type="ECO:0000256" key="3">
    <source>
        <dbReference type="ARBA" id="ARBA00022448"/>
    </source>
</evidence>
<keyword evidence="6 9" id="KW-0472">Membrane</keyword>
<dbReference type="Proteomes" id="UP000094569">
    <property type="component" value="Unassembled WGS sequence"/>
</dbReference>
<evidence type="ECO:0000256" key="6">
    <source>
        <dbReference type="ARBA" id="ARBA00023136"/>
    </source>
</evidence>
<feature type="transmembrane region" description="Helical" evidence="9">
    <location>
        <begin position="357"/>
        <end position="379"/>
    </location>
</feature>
<evidence type="ECO:0000259" key="10">
    <source>
        <dbReference type="PROSITE" id="PS50850"/>
    </source>
</evidence>
<comment type="caution">
    <text evidence="11">The sequence shown here is derived from an EMBL/GenBank/DDBJ whole genome shotgun (WGS) entry which is preliminary data.</text>
</comment>
<feature type="transmembrane region" description="Helical" evidence="9">
    <location>
        <begin position="39"/>
        <end position="69"/>
    </location>
</feature>
<dbReference type="PANTHER" id="PTHR48020:SF22">
    <property type="entry name" value="MAJOR FACILITATOR SUPERFAMILY (MFS) PROFILE DOMAIN-CONTAINING PROTEIN-RELATED"/>
    <property type="match status" value="1"/>
</dbReference>
<feature type="transmembrane region" description="Helical" evidence="9">
    <location>
        <begin position="112"/>
        <end position="132"/>
    </location>
</feature>
<dbReference type="InterPro" id="IPR036259">
    <property type="entry name" value="MFS_trans_sf"/>
</dbReference>
<dbReference type="AlphaFoldDB" id="A0A1E3B1G7"/>
<dbReference type="InterPro" id="IPR050814">
    <property type="entry name" value="Myo-inositol_Transporter"/>
</dbReference>
<feature type="transmembrane region" description="Helical" evidence="9">
    <location>
        <begin position="467"/>
        <end position="485"/>
    </location>
</feature>
<evidence type="ECO:0000256" key="5">
    <source>
        <dbReference type="ARBA" id="ARBA00022989"/>
    </source>
</evidence>
<feature type="domain" description="Major facilitator superfamily (MFS) profile" evidence="10">
    <location>
        <begin position="44"/>
        <end position="489"/>
    </location>
</feature>
<proteinExistence type="inferred from homology"/>
<feature type="transmembrane region" description="Helical" evidence="9">
    <location>
        <begin position="399"/>
        <end position="424"/>
    </location>
</feature>
<dbReference type="EMBL" id="JXNT01000028">
    <property type="protein sequence ID" value="ODM14336.1"/>
    <property type="molecule type" value="Genomic_DNA"/>
</dbReference>
<feature type="transmembrane region" description="Helical" evidence="9">
    <location>
        <begin position="138"/>
        <end position="159"/>
    </location>
</feature>
<feature type="transmembrane region" description="Helical" evidence="9">
    <location>
        <begin position="288"/>
        <end position="308"/>
    </location>
</feature>
<comment type="similarity">
    <text evidence="2 8">Belongs to the major facilitator superfamily. Sugar transporter (TC 2.A.1.1) family.</text>
</comment>
<dbReference type="FunFam" id="1.20.1250.20:FF:000073">
    <property type="entry name" value="MFS myo-inositol transporter, putative"/>
    <property type="match status" value="1"/>
</dbReference>
<feature type="transmembrane region" description="Helical" evidence="9">
    <location>
        <begin position="200"/>
        <end position="221"/>
    </location>
</feature>
<dbReference type="NCBIfam" id="TIGR00879">
    <property type="entry name" value="SP"/>
    <property type="match status" value="1"/>
</dbReference>
<keyword evidence="4 9" id="KW-0812">Transmembrane</keyword>
<sequence length="512" mass="55242">MDDIKAEKASADHIESIEAGETKKGTSDLNELNDIPVGWFVWVVAITASIAGLLFGYDTGVISAVLVYIGTDLDGKTLNESEKEMITSLCSAGAFFGAICAGLAADKSGRKLAIYIGSALFTIGAVLQAASYSIAQMAVGRFVVGLGVGSAAMVVPLYVAELAPAKARGQLIGLNNISITLGQVIAYALGAAFASVPAGWRYMVGLGGVPSILLLIVLPWLPESPRHLVYREKHGEARNVLHKIYGKATEEQIDLVHASIVDACDEARRNNENESRWSKIKQLHGDPANLRALFSACGLMVISQISGFNTLMYYSSTLFDMVGFSDPAAVGLVVAGPNLVMTGVNMILVDRMGRRRLLLCTAWGMCASLIAVAVSFHFIPVNQQTLEVPDYAHMSPPTIAVLVFVLLFVISYGLSVGNTAWMSADFFPLEVRSMGTMWMTCSNWVSNVIVSSSFLSMMKTMTPAGTFGFYAGICGLGWFWILFFYPEVSGLPLEEIRAVFERGYGRGMRTRR</sequence>
<evidence type="ECO:0000313" key="12">
    <source>
        <dbReference type="Proteomes" id="UP000094569"/>
    </source>
</evidence>
<feature type="transmembrane region" description="Helical" evidence="9">
    <location>
        <begin position="85"/>
        <end position="105"/>
    </location>
</feature>
<dbReference type="Gene3D" id="1.20.1250.20">
    <property type="entry name" value="MFS general substrate transporter like domains"/>
    <property type="match status" value="1"/>
</dbReference>
<dbReference type="VEuPathDB" id="FungiDB:SI65_10260"/>
<evidence type="ECO:0000256" key="4">
    <source>
        <dbReference type="ARBA" id="ARBA00022692"/>
    </source>
</evidence>
<organism evidence="11 12">
    <name type="scientific">Aspergillus cristatus</name>
    <name type="common">Chinese Fuzhuan brick tea-fermentation fungus</name>
    <name type="synonym">Eurotium cristatum</name>
    <dbReference type="NCBI Taxonomy" id="573508"/>
    <lineage>
        <taxon>Eukaryota</taxon>
        <taxon>Fungi</taxon>
        <taxon>Dikarya</taxon>
        <taxon>Ascomycota</taxon>
        <taxon>Pezizomycotina</taxon>
        <taxon>Eurotiomycetes</taxon>
        <taxon>Eurotiomycetidae</taxon>
        <taxon>Eurotiales</taxon>
        <taxon>Aspergillaceae</taxon>
        <taxon>Aspergillus</taxon>
        <taxon>Aspergillus subgen. Aspergillus</taxon>
    </lineage>
</organism>
<evidence type="ECO:0000256" key="1">
    <source>
        <dbReference type="ARBA" id="ARBA00004141"/>
    </source>
</evidence>
<comment type="catalytic activity">
    <reaction evidence="7">
        <text>myo-inositol(out) + H(+)(out) = myo-inositol(in) + H(+)(in)</text>
        <dbReference type="Rhea" id="RHEA:60364"/>
        <dbReference type="ChEBI" id="CHEBI:15378"/>
        <dbReference type="ChEBI" id="CHEBI:17268"/>
    </reaction>
</comment>
<dbReference type="GO" id="GO:0016020">
    <property type="term" value="C:membrane"/>
    <property type="evidence" value="ECO:0007669"/>
    <property type="project" value="UniProtKB-SubCell"/>
</dbReference>
<evidence type="ECO:0000256" key="9">
    <source>
        <dbReference type="SAM" id="Phobius"/>
    </source>
</evidence>
<gene>
    <name evidence="11" type="ORF">SI65_10260</name>
</gene>
<evidence type="ECO:0000256" key="7">
    <source>
        <dbReference type="ARBA" id="ARBA00049119"/>
    </source>
</evidence>
<evidence type="ECO:0000313" key="11">
    <source>
        <dbReference type="EMBL" id="ODM14336.1"/>
    </source>
</evidence>